<protein>
    <submittedName>
        <fullName evidence="3">Uncharacterized protein</fullName>
    </submittedName>
</protein>
<name>A0A914YY07_9BILA</name>
<evidence type="ECO:0000256" key="1">
    <source>
        <dbReference type="SAM" id="Phobius"/>
    </source>
</evidence>
<dbReference type="AlphaFoldDB" id="A0A914YY07"/>
<keyword evidence="1" id="KW-1133">Transmembrane helix</keyword>
<proteinExistence type="predicted"/>
<evidence type="ECO:0000313" key="2">
    <source>
        <dbReference type="Proteomes" id="UP000887577"/>
    </source>
</evidence>
<keyword evidence="1" id="KW-0812">Transmembrane</keyword>
<dbReference type="WBParaSite" id="PSU_v2.g5386.t1">
    <property type="protein sequence ID" value="PSU_v2.g5386.t1"/>
    <property type="gene ID" value="PSU_v2.g5386"/>
</dbReference>
<organism evidence="2 3">
    <name type="scientific">Panagrolaimus superbus</name>
    <dbReference type="NCBI Taxonomy" id="310955"/>
    <lineage>
        <taxon>Eukaryota</taxon>
        <taxon>Metazoa</taxon>
        <taxon>Ecdysozoa</taxon>
        <taxon>Nematoda</taxon>
        <taxon>Chromadorea</taxon>
        <taxon>Rhabditida</taxon>
        <taxon>Tylenchina</taxon>
        <taxon>Panagrolaimomorpha</taxon>
        <taxon>Panagrolaimoidea</taxon>
        <taxon>Panagrolaimidae</taxon>
        <taxon>Panagrolaimus</taxon>
    </lineage>
</organism>
<dbReference type="Proteomes" id="UP000887577">
    <property type="component" value="Unplaced"/>
</dbReference>
<evidence type="ECO:0000313" key="3">
    <source>
        <dbReference type="WBParaSite" id="PSU_v2.g5386.t1"/>
    </source>
</evidence>
<keyword evidence="1" id="KW-0472">Membrane</keyword>
<accession>A0A914YY07</accession>
<sequence length="76" mass="8590">MAHYLVHNAQIIKLVKAFMEIIRSVIMDHVVQPHLLYPVNVQMAATFWLVLVTVMICVNTILGPMQFVIMATVALV</sequence>
<reference evidence="3" key="1">
    <citation type="submission" date="2022-11" db="UniProtKB">
        <authorList>
            <consortium name="WormBaseParasite"/>
        </authorList>
    </citation>
    <scope>IDENTIFICATION</scope>
</reference>
<feature type="transmembrane region" description="Helical" evidence="1">
    <location>
        <begin position="47"/>
        <end position="75"/>
    </location>
</feature>
<keyword evidence="2" id="KW-1185">Reference proteome</keyword>